<feature type="transmembrane region" description="Helical" evidence="3">
    <location>
        <begin position="147"/>
        <end position="168"/>
    </location>
</feature>
<sequence>MQLDPRSITVMTALMAAVLGAVLLGVRRNCPPTIQGLLPWSLAPMTCAGAAGVYALQGWWPEFAVAQTGNALLLAGCGLFYFGSQRFFGRRVTWRLWGGIALLSLAVLTWFLVRPDYRVRMVVFTGTMTACVLAHARLVLRDGRGFAARLIAGTLLLQAIVLVGRGLASFWVDGAQSSRFATTTVQTSYIASYCFSVLLLSVGVLLMASERVREEFELLATRDALTGALTRRAVLQAGGEEFDRWRRYGQPVSLVLLDIDHFKQVNDRYGHQAGDRVLAGAVAAMRGELRVNDRLGRYGGEEFVILLPSTDAEAARASAERVRVALAAHAPEPGIPPCTASLGLAWAQPGDTSLDALLARADEALYRAKANGRNRVA</sequence>
<dbReference type="Proteomes" id="UP000231501">
    <property type="component" value="Unassembled WGS sequence"/>
</dbReference>
<dbReference type="InterPro" id="IPR050469">
    <property type="entry name" value="Diguanylate_Cyclase"/>
</dbReference>
<dbReference type="InterPro" id="IPR000160">
    <property type="entry name" value="GGDEF_dom"/>
</dbReference>
<organism evidence="5 6">
    <name type="scientific">Roseateles chitinivorans</name>
    <dbReference type="NCBI Taxonomy" id="2917965"/>
    <lineage>
        <taxon>Bacteria</taxon>
        <taxon>Pseudomonadati</taxon>
        <taxon>Pseudomonadota</taxon>
        <taxon>Betaproteobacteria</taxon>
        <taxon>Burkholderiales</taxon>
        <taxon>Sphaerotilaceae</taxon>
        <taxon>Roseateles</taxon>
    </lineage>
</organism>
<dbReference type="GO" id="GO:0043709">
    <property type="term" value="P:cell adhesion involved in single-species biofilm formation"/>
    <property type="evidence" value="ECO:0007669"/>
    <property type="project" value="TreeGrafter"/>
</dbReference>
<dbReference type="CDD" id="cd01949">
    <property type="entry name" value="GGDEF"/>
    <property type="match status" value="1"/>
</dbReference>
<dbReference type="Pfam" id="PF00990">
    <property type="entry name" value="GGDEF"/>
    <property type="match status" value="1"/>
</dbReference>
<keyword evidence="3" id="KW-0472">Membrane</keyword>
<dbReference type="EMBL" id="PEOG01000047">
    <property type="protein sequence ID" value="PIM52048.1"/>
    <property type="molecule type" value="Genomic_DNA"/>
</dbReference>
<evidence type="ECO:0000256" key="3">
    <source>
        <dbReference type="SAM" id="Phobius"/>
    </source>
</evidence>
<feature type="transmembrane region" description="Helical" evidence="3">
    <location>
        <begin position="63"/>
        <end position="82"/>
    </location>
</feature>
<feature type="transmembrane region" description="Helical" evidence="3">
    <location>
        <begin position="119"/>
        <end position="140"/>
    </location>
</feature>
<dbReference type="PROSITE" id="PS50887">
    <property type="entry name" value="GGDEF"/>
    <property type="match status" value="1"/>
</dbReference>
<keyword evidence="3" id="KW-0812">Transmembrane</keyword>
<comment type="caution">
    <text evidence="5">The sequence shown here is derived from an EMBL/GenBank/DDBJ whole genome shotgun (WGS) entry which is preliminary data.</text>
</comment>
<evidence type="ECO:0000313" key="5">
    <source>
        <dbReference type="EMBL" id="PIM52048.1"/>
    </source>
</evidence>
<feature type="transmembrane region" description="Helical" evidence="3">
    <location>
        <begin position="37"/>
        <end position="57"/>
    </location>
</feature>
<evidence type="ECO:0000256" key="2">
    <source>
        <dbReference type="ARBA" id="ARBA00034247"/>
    </source>
</evidence>
<dbReference type="PANTHER" id="PTHR45138">
    <property type="entry name" value="REGULATORY COMPONENTS OF SENSORY TRANSDUCTION SYSTEM"/>
    <property type="match status" value="1"/>
</dbReference>
<dbReference type="PANTHER" id="PTHR45138:SF9">
    <property type="entry name" value="DIGUANYLATE CYCLASE DGCM-RELATED"/>
    <property type="match status" value="1"/>
</dbReference>
<dbReference type="Gene3D" id="3.30.70.270">
    <property type="match status" value="1"/>
</dbReference>
<gene>
    <name evidence="5" type="ORF">CS062_16685</name>
</gene>
<feature type="transmembrane region" description="Helical" evidence="3">
    <location>
        <begin position="94"/>
        <end position="113"/>
    </location>
</feature>
<evidence type="ECO:0000256" key="1">
    <source>
        <dbReference type="ARBA" id="ARBA00012528"/>
    </source>
</evidence>
<keyword evidence="3" id="KW-1133">Transmembrane helix</keyword>
<keyword evidence="6" id="KW-1185">Reference proteome</keyword>
<dbReference type="NCBIfam" id="TIGR00254">
    <property type="entry name" value="GGDEF"/>
    <property type="match status" value="1"/>
</dbReference>
<evidence type="ECO:0000259" key="4">
    <source>
        <dbReference type="PROSITE" id="PS50887"/>
    </source>
</evidence>
<proteinExistence type="predicted"/>
<dbReference type="InterPro" id="IPR029787">
    <property type="entry name" value="Nucleotide_cyclase"/>
</dbReference>
<feature type="domain" description="GGDEF" evidence="4">
    <location>
        <begin position="250"/>
        <end position="377"/>
    </location>
</feature>
<reference evidence="5 6" key="1">
    <citation type="submission" date="2017-11" db="EMBL/GenBank/DDBJ databases">
        <title>Draft genome sequence of Mitsuaria sp. HWN-4.</title>
        <authorList>
            <person name="Gundlapally S.R."/>
        </authorList>
    </citation>
    <scope>NUCLEOTIDE SEQUENCE [LARGE SCALE GENOMIC DNA]</scope>
    <source>
        <strain evidence="5 6">HWN-4</strain>
    </source>
</reference>
<dbReference type="InterPro" id="IPR043128">
    <property type="entry name" value="Rev_trsase/Diguanyl_cyclase"/>
</dbReference>
<feature type="transmembrane region" description="Helical" evidence="3">
    <location>
        <begin position="188"/>
        <end position="208"/>
    </location>
</feature>
<dbReference type="RefSeq" id="WP_099862767.1">
    <property type="nucleotide sequence ID" value="NZ_PEOG01000047.1"/>
</dbReference>
<dbReference type="GO" id="GO:1902201">
    <property type="term" value="P:negative regulation of bacterial-type flagellum-dependent cell motility"/>
    <property type="evidence" value="ECO:0007669"/>
    <property type="project" value="TreeGrafter"/>
</dbReference>
<name>A0A2G9C6L9_9BURK</name>
<dbReference type="SMART" id="SM00267">
    <property type="entry name" value="GGDEF"/>
    <property type="match status" value="1"/>
</dbReference>
<accession>A0A2G9C6L9</accession>
<feature type="transmembrane region" description="Helical" evidence="3">
    <location>
        <begin position="6"/>
        <end position="25"/>
    </location>
</feature>
<dbReference type="GO" id="GO:0052621">
    <property type="term" value="F:diguanylate cyclase activity"/>
    <property type="evidence" value="ECO:0007669"/>
    <property type="project" value="UniProtKB-EC"/>
</dbReference>
<dbReference type="FunFam" id="3.30.70.270:FF:000001">
    <property type="entry name" value="Diguanylate cyclase domain protein"/>
    <property type="match status" value="1"/>
</dbReference>
<dbReference type="EC" id="2.7.7.65" evidence="1"/>
<evidence type="ECO:0000313" key="6">
    <source>
        <dbReference type="Proteomes" id="UP000231501"/>
    </source>
</evidence>
<comment type="catalytic activity">
    <reaction evidence="2">
        <text>2 GTP = 3',3'-c-di-GMP + 2 diphosphate</text>
        <dbReference type="Rhea" id="RHEA:24898"/>
        <dbReference type="ChEBI" id="CHEBI:33019"/>
        <dbReference type="ChEBI" id="CHEBI:37565"/>
        <dbReference type="ChEBI" id="CHEBI:58805"/>
        <dbReference type="EC" id="2.7.7.65"/>
    </reaction>
</comment>
<dbReference type="AlphaFoldDB" id="A0A2G9C6L9"/>
<dbReference type="OrthoDB" id="9813903at2"/>
<dbReference type="GO" id="GO:0005886">
    <property type="term" value="C:plasma membrane"/>
    <property type="evidence" value="ECO:0007669"/>
    <property type="project" value="TreeGrafter"/>
</dbReference>
<dbReference type="SUPFAM" id="SSF55073">
    <property type="entry name" value="Nucleotide cyclase"/>
    <property type="match status" value="1"/>
</dbReference>
<protein>
    <recommendedName>
        <fullName evidence="1">diguanylate cyclase</fullName>
        <ecNumber evidence="1">2.7.7.65</ecNumber>
    </recommendedName>
</protein>